<evidence type="ECO:0000313" key="9">
    <source>
        <dbReference type="Proteomes" id="UP000435985"/>
    </source>
</evidence>
<dbReference type="Gene3D" id="1.10.8.60">
    <property type="match status" value="1"/>
</dbReference>
<dbReference type="InterPro" id="IPR058031">
    <property type="entry name" value="AAA_lid_NorR"/>
</dbReference>
<name>A0A642C4A8_BACOV</name>
<dbReference type="PROSITE" id="PS50110">
    <property type="entry name" value="RESPONSE_REGULATORY"/>
    <property type="match status" value="1"/>
</dbReference>
<dbReference type="InterPro" id="IPR001789">
    <property type="entry name" value="Sig_transdc_resp-reg_receiver"/>
</dbReference>
<keyword evidence="2" id="KW-0067">ATP-binding</keyword>
<dbReference type="PROSITE" id="PS00688">
    <property type="entry name" value="SIGMA54_INTERACT_3"/>
    <property type="match status" value="1"/>
</dbReference>
<dbReference type="CDD" id="cd00009">
    <property type="entry name" value="AAA"/>
    <property type="match status" value="1"/>
</dbReference>
<evidence type="ECO:0000256" key="1">
    <source>
        <dbReference type="ARBA" id="ARBA00022741"/>
    </source>
</evidence>
<keyword evidence="3" id="KW-0805">Transcription regulation</keyword>
<dbReference type="GO" id="GO:0005524">
    <property type="term" value="F:ATP binding"/>
    <property type="evidence" value="ECO:0007669"/>
    <property type="project" value="UniProtKB-KW"/>
</dbReference>
<dbReference type="EMBL" id="VWFO01000445">
    <property type="protein sequence ID" value="KAA4651636.1"/>
    <property type="molecule type" value="Genomic_DNA"/>
</dbReference>
<dbReference type="InterPro" id="IPR025944">
    <property type="entry name" value="Sigma_54_int_dom_CS"/>
</dbReference>
<dbReference type="InterPro" id="IPR002078">
    <property type="entry name" value="Sigma_54_int"/>
</dbReference>
<dbReference type="SUPFAM" id="SSF52172">
    <property type="entry name" value="CheY-like"/>
    <property type="match status" value="1"/>
</dbReference>
<dbReference type="PROSITE" id="PS50045">
    <property type="entry name" value="SIGMA54_INTERACT_4"/>
    <property type="match status" value="1"/>
</dbReference>
<keyword evidence="5" id="KW-0597">Phosphoprotein</keyword>
<dbReference type="InterPro" id="IPR011006">
    <property type="entry name" value="CheY-like_superfamily"/>
</dbReference>
<dbReference type="Proteomes" id="UP000435985">
    <property type="component" value="Unassembled WGS sequence"/>
</dbReference>
<evidence type="ECO:0000256" key="4">
    <source>
        <dbReference type="ARBA" id="ARBA00023163"/>
    </source>
</evidence>
<keyword evidence="4" id="KW-0804">Transcription</keyword>
<reference evidence="8 9" key="1">
    <citation type="journal article" date="2019" name="Nat. Med.">
        <title>A library of human gut bacterial isolates paired with longitudinal multiomics data enables mechanistic microbiome research.</title>
        <authorList>
            <person name="Poyet M."/>
            <person name="Groussin M."/>
            <person name="Gibbons S.M."/>
            <person name="Avila-Pacheco J."/>
            <person name="Jiang X."/>
            <person name="Kearney S.M."/>
            <person name="Perrotta A.R."/>
            <person name="Berdy B."/>
            <person name="Zhao S."/>
            <person name="Lieberman T.D."/>
            <person name="Swanson P.K."/>
            <person name="Smith M."/>
            <person name="Roesemann S."/>
            <person name="Alexander J.E."/>
            <person name="Rich S.A."/>
            <person name="Livny J."/>
            <person name="Vlamakis H."/>
            <person name="Clish C."/>
            <person name="Bullock K."/>
            <person name="Deik A."/>
            <person name="Scott J."/>
            <person name="Pierce K.A."/>
            <person name="Xavier R.J."/>
            <person name="Alm E.J."/>
        </authorList>
    </citation>
    <scope>NUCLEOTIDE SEQUENCE [LARGE SCALE GENOMIC DNA]</scope>
    <source>
        <strain evidence="8 9">BIOML-A14</strain>
    </source>
</reference>
<dbReference type="Pfam" id="PF00072">
    <property type="entry name" value="Response_reg"/>
    <property type="match status" value="1"/>
</dbReference>
<evidence type="ECO:0000256" key="3">
    <source>
        <dbReference type="ARBA" id="ARBA00023015"/>
    </source>
</evidence>
<evidence type="ECO:0000313" key="8">
    <source>
        <dbReference type="EMBL" id="KAA4651636.1"/>
    </source>
</evidence>
<organism evidence="8 9">
    <name type="scientific">Bacteroides ovatus</name>
    <dbReference type="NCBI Taxonomy" id="28116"/>
    <lineage>
        <taxon>Bacteria</taxon>
        <taxon>Pseudomonadati</taxon>
        <taxon>Bacteroidota</taxon>
        <taxon>Bacteroidia</taxon>
        <taxon>Bacteroidales</taxon>
        <taxon>Bacteroidaceae</taxon>
        <taxon>Bacteroides</taxon>
    </lineage>
</organism>
<dbReference type="GO" id="GO:0006355">
    <property type="term" value="P:regulation of DNA-templated transcription"/>
    <property type="evidence" value="ECO:0007669"/>
    <property type="project" value="InterPro"/>
</dbReference>
<gene>
    <name evidence="8" type="ORF">F3B98_30610</name>
</gene>
<dbReference type="FunFam" id="3.40.50.300:FF:000006">
    <property type="entry name" value="DNA-binding transcriptional regulator NtrC"/>
    <property type="match status" value="1"/>
</dbReference>
<dbReference type="SMART" id="SM00448">
    <property type="entry name" value="REC"/>
    <property type="match status" value="1"/>
</dbReference>
<dbReference type="InterPro" id="IPR027417">
    <property type="entry name" value="P-loop_NTPase"/>
</dbReference>
<sequence>MDEVNKLGKILIVDDNEDVLFALNLLLEPYTEKIKVATTPDRIEHFMTTFQPDLILLDMNFSRDAISGQEGFESLKQILQIDPQAIVIFMTAYADTDKAVRAIKAGATDFIPKPWEKEKLLATLTSGMRLRQSQREVNILKEQVEALSGQSSPEGDIIGESPIMQEVFATINKLSSTDANILILGENGTGKDVIARLLYRYSPRYGKPFVTIDLGSIPEQLFESELFGFEKGAFTDAKKSKAGRMEVATNGTLFLDEIGNLSLPMQSKLLTAIEKRQISRLGSTQTMPIDVRLICATNADIRHMVDEGSFRQDLLYRINTIEIHIPPLRERGNDIILLAEYFLDRYARKYKKEMRGLTREAKNKLLKYTWPGNVRELQHTMERVVILGDGSLLKPENFQFHVTPKQKKEEEIVLNLEQLERQTIEKAMKLSEG</sequence>
<dbReference type="Gene3D" id="3.40.50.2300">
    <property type="match status" value="1"/>
</dbReference>
<feature type="domain" description="Sigma-54 factor interaction" evidence="6">
    <location>
        <begin position="157"/>
        <end position="386"/>
    </location>
</feature>
<dbReference type="SUPFAM" id="SSF52540">
    <property type="entry name" value="P-loop containing nucleoside triphosphate hydrolases"/>
    <property type="match status" value="1"/>
</dbReference>
<accession>A0A642C4A8</accession>
<feature type="non-terminal residue" evidence="8">
    <location>
        <position position="433"/>
    </location>
</feature>
<dbReference type="PANTHER" id="PTHR32071:SF113">
    <property type="entry name" value="ALGINATE BIOSYNTHESIS TRANSCRIPTIONAL REGULATORY PROTEIN ALGB"/>
    <property type="match status" value="1"/>
</dbReference>
<proteinExistence type="predicted"/>
<dbReference type="Gene3D" id="3.40.50.300">
    <property type="entry name" value="P-loop containing nucleotide triphosphate hydrolases"/>
    <property type="match status" value="1"/>
</dbReference>
<dbReference type="AlphaFoldDB" id="A0A642C4A8"/>
<dbReference type="InterPro" id="IPR003593">
    <property type="entry name" value="AAA+_ATPase"/>
</dbReference>
<feature type="modified residue" description="4-aspartylphosphate" evidence="5">
    <location>
        <position position="58"/>
    </location>
</feature>
<feature type="domain" description="Response regulatory" evidence="7">
    <location>
        <begin position="9"/>
        <end position="128"/>
    </location>
</feature>
<evidence type="ECO:0000256" key="2">
    <source>
        <dbReference type="ARBA" id="ARBA00022840"/>
    </source>
</evidence>
<dbReference type="Pfam" id="PF25601">
    <property type="entry name" value="AAA_lid_14"/>
    <property type="match status" value="1"/>
</dbReference>
<dbReference type="PANTHER" id="PTHR32071">
    <property type="entry name" value="TRANSCRIPTIONAL REGULATORY PROTEIN"/>
    <property type="match status" value="1"/>
</dbReference>
<keyword evidence="1" id="KW-0547">Nucleotide-binding</keyword>
<dbReference type="GO" id="GO:0000160">
    <property type="term" value="P:phosphorelay signal transduction system"/>
    <property type="evidence" value="ECO:0007669"/>
    <property type="project" value="InterPro"/>
</dbReference>
<protein>
    <submittedName>
        <fullName evidence="8">Sigma-54-dependent Fis family transcriptional regulator</fullName>
    </submittedName>
</protein>
<evidence type="ECO:0000259" key="6">
    <source>
        <dbReference type="PROSITE" id="PS50045"/>
    </source>
</evidence>
<dbReference type="SMART" id="SM00382">
    <property type="entry name" value="AAA"/>
    <property type="match status" value="1"/>
</dbReference>
<comment type="caution">
    <text evidence="8">The sequence shown here is derived from an EMBL/GenBank/DDBJ whole genome shotgun (WGS) entry which is preliminary data.</text>
</comment>
<dbReference type="Pfam" id="PF00158">
    <property type="entry name" value="Sigma54_activat"/>
    <property type="match status" value="1"/>
</dbReference>
<evidence type="ECO:0000259" key="7">
    <source>
        <dbReference type="PROSITE" id="PS50110"/>
    </source>
</evidence>
<evidence type="ECO:0000256" key="5">
    <source>
        <dbReference type="PROSITE-ProRule" id="PRU00169"/>
    </source>
</evidence>